<proteinExistence type="predicted"/>
<protein>
    <submittedName>
        <fullName evidence="1">Uncharacterized protein</fullName>
    </submittedName>
</protein>
<organism evidence="1 2">
    <name type="scientific">Psittacicella hinzii</name>
    <dbReference type="NCBI Taxonomy" id="2028575"/>
    <lineage>
        <taxon>Bacteria</taxon>
        <taxon>Pseudomonadati</taxon>
        <taxon>Pseudomonadota</taxon>
        <taxon>Gammaproteobacteria</taxon>
        <taxon>Pasteurellales</taxon>
        <taxon>Psittacicellaceae</taxon>
        <taxon>Psittacicella</taxon>
    </lineage>
</organism>
<gene>
    <name evidence="1" type="ORF">CKF54_00720</name>
</gene>
<dbReference type="Proteomes" id="UP000265691">
    <property type="component" value="Unassembled WGS sequence"/>
</dbReference>
<evidence type="ECO:0000313" key="1">
    <source>
        <dbReference type="EMBL" id="RIY34391.1"/>
    </source>
</evidence>
<comment type="caution">
    <text evidence="1">The sequence shown here is derived from an EMBL/GenBank/DDBJ whole genome shotgun (WGS) entry which is preliminary data.</text>
</comment>
<evidence type="ECO:0000313" key="2">
    <source>
        <dbReference type="Proteomes" id="UP000265691"/>
    </source>
</evidence>
<reference evidence="1 2" key="1">
    <citation type="submission" date="2017-08" db="EMBL/GenBank/DDBJ databases">
        <title>Reclassification of Bisgaard taxon 37 and 44.</title>
        <authorList>
            <person name="Christensen H."/>
        </authorList>
    </citation>
    <scope>NUCLEOTIDE SEQUENCE [LARGE SCALE GENOMIC DNA]</scope>
    <source>
        <strain evidence="1 2">B96_3</strain>
    </source>
</reference>
<dbReference type="EMBL" id="NRHC01000005">
    <property type="protein sequence ID" value="RIY34391.1"/>
    <property type="molecule type" value="Genomic_DNA"/>
</dbReference>
<sequence length="63" mass="7532">MNFTLPLQNKANKLNIIFLNLSYLYLNLKLSLKLSLRSNLRLKLSLKPRSNLRKENDLTRFFH</sequence>
<keyword evidence="2" id="KW-1185">Reference proteome</keyword>
<accession>A0A3A1YA34</accession>
<dbReference type="AlphaFoldDB" id="A0A3A1YA34"/>
<name>A0A3A1YA34_9GAMM</name>